<gene>
    <name evidence="6" type="ORF">H9717_08415</name>
</gene>
<keyword evidence="3" id="KW-0804">Transcription</keyword>
<sequence>MHKERKQIIRFFFSHFAIVIPLLLTSILATNVISYEILKRENELSLYQLEDTKAELWKGYFNYENESILIAGRTELSSDKMIDNPIEAYDGIEILKLKNYFDDDIFSVFVSYGTDKVYSSTGVSSKEVYFSKVLDCNDDSVQRGVMAIESGEDTAILLYKNQKDGYMMFSYNTKLRNNMSVNFLMTFEQLERFIEPQFDNEQYYELETEDGNRLVLGYDNTAGNMVVIEEKGIQLSKNGKYRVVESDLEVPGIIIRLYYNGMPFNMSKWLDIVQILNILLIILGVAVSTILSWVLTQKRVKEILRLEEMAKGDIRDELSVRNIYSSLQSIIISGRQENRELKARIDKQKMELRDRIAYMIFSGVFFDSEKINLAFHDLGFPGCPDQFFIGAINADTTFDRSQLPPALKECLWIRMEHEEREIILFLCELKTEDDSQMQRKIIAENIRNQLNQKQMRKVRIGMSQVFTNPVLIDHARIEAIRMLDEILKGKQKDFYACWENIQEQTLGILFNEDMVHLFDHALHEQDYNGAVKYFHQLLYNSLSKDATRQNQLYLRYVVLQCIVQYLNEEKTVENAVLLKECMNMDVTAEREFTKAVTNILDQCLNRKEESSFTKMLDYIQTHYQNSNLTFEEVASVGGISKSYLSKLFRAKLDMSYIEYLILVRMDKACILLRTTDISVNEIATMVGYANVPSFRRTFKDRYGISASEYRKREREYQENDYSEKK</sequence>
<dbReference type="PROSITE" id="PS00041">
    <property type="entry name" value="HTH_ARAC_FAMILY_1"/>
    <property type="match status" value="1"/>
</dbReference>
<evidence type="ECO:0000256" key="3">
    <source>
        <dbReference type="ARBA" id="ARBA00023163"/>
    </source>
</evidence>
<dbReference type="GO" id="GO:0003700">
    <property type="term" value="F:DNA-binding transcription factor activity"/>
    <property type="evidence" value="ECO:0007669"/>
    <property type="project" value="InterPro"/>
</dbReference>
<dbReference type="PROSITE" id="PS01124">
    <property type="entry name" value="HTH_ARAC_FAMILY_2"/>
    <property type="match status" value="1"/>
</dbReference>
<evidence type="ECO:0000259" key="5">
    <source>
        <dbReference type="PROSITE" id="PS01124"/>
    </source>
</evidence>
<keyword evidence="4" id="KW-1133">Transmembrane helix</keyword>
<evidence type="ECO:0000256" key="1">
    <source>
        <dbReference type="ARBA" id="ARBA00023015"/>
    </source>
</evidence>
<evidence type="ECO:0000256" key="4">
    <source>
        <dbReference type="SAM" id="Phobius"/>
    </source>
</evidence>
<name>A0A9D2KZZ6_9FIRM</name>
<protein>
    <submittedName>
        <fullName evidence="6">AraC family transcriptional regulator</fullName>
    </submittedName>
</protein>
<feature type="transmembrane region" description="Helical" evidence="4">
    <location>
        <begin position="12"/>
        <end position="33"/>
    </location>
</feature>
<organism evidence="6 7">
    <name type="scientific">Candidatus Eisenbergiella merdipullorum</name>
    <dbReference type="NCBI Taxonomy" id="2838553"/>
    <lineage>
        <taxon>Bacteria</taxon>
        <taxon>Bacillati</taxon>
        <taxon>Bacillota</taxon>
        <taxon>Clostridia</taxon>
        <taxon>Lachnospirales</taxon>
        <taxon>Lachnospiraceae</taxon>
        <taxon>Eisenbergiella</taxon>
    </lineage>
</organism>
<feature type="transmembrane region" description="Helical" evidence="4">
    <location>
        <begin position="275"/>
        <end position="295"/>
    </location>
</feature>
<dbReference type="EMBL" id="DWYY01000089">
    <property type="protein sequence ID" value="HJA93118.1"/>
    <property type="molecule type" value="Genomic_DNA"/>
</dbReference>
<keyword evidence="4" id="KW-0472">Membrane</keyword>
<feature type="domain" description="HTH araC/xylS-type" evidence="5">
    <location>
        <begin position="613"/>
        <end position="712"/>
    </location>
</feature>
<keyword evidence="2" id="KW-0238">DNA-binding</keyword>
<accession>A0A9D2KZZ6</accession>
<evidence type="ECO:0000313" key="6">
    <source>
        <dbReference type="EMBL" id="HJA93118.1"/>
    </source>
</evidence>
<reference evidence="6" key="2">
    <citation type="submission" date="2021-04" db="EMBL/GenBank/DDBJ databases">
        <authorList>
            <person name="Gilroy R."/>
        </authorList>
    </citation>
    <scope>NUCLEOTIDE SEQUENCE</scope>
    <source>
        <strain evidence="6">CHK179-7159</strain>
    </source>
</reference>
<evidence type="ECO:0000313" key="7">
    <source>
        <dbReference type="Proteomes" id="UP000886858"/>
    </source>
</evidence>
<dbReference type="InterPro" id="IPR018060">
    <property type="entry name" value="HTH_AraC"/>
</dbReference>
<proteinExistence type="predicted"/>
<reference evidence="6" key="1">
    <citation type="journal article" date="2021" name="PeerJ">
        <title>Extensive microbial diversity within the chicken gut microbiome revealed by metagenomics and culture.</title>
        <authorList>
            <person name="Gilroy R."/>
            <person name="Ravi A."/>
            <person name="Getino M."/>
            <person name="Pursley I."/>
            <person name="Horton D.L."/>
            <person name="Alikhan N.F."/>
            <person name="Baker D."/>
            <person name="Gharbi K."/>
            <person name="Hall N."/>
            <person name="Watson M."/>
            <person name="Adriaenssens E.M."/>
            <person name="Foster-Nyarko E."/>
            <person name="Jarju S."/>
            <person name="Secka A."/>
            <person name="Antonio M."/>
            <person name="Oren A."/>
            <person name="Chaudhuri R.R."/>
            <person name="La Ragione R."/>
            <person name="Hildebrand F."/>
            <person name="Pallen M.J."/>
        </authorList>
    </citation>
    <scope>NUCLEOTIDE SEQUENCE</scope>
    <source>
        <strain evidence="6">CHK179-7159</strain>
    </source>
</reference>
<keyword evidence="4" id="KW-0812">Transmembrane</keyword>
<dbReference type="SMART" id="SM00342">
    <property type="entry name" value="HTH_ARAC"/>
    <property type="match status" value="1"/>
</dbReference>
<dbReference type="InterPro" id="IPR009057">
    <property type="entry name" value="Homeodomain-like_sf"/>
</dbReference>
<dbReference type="Proteomes" id="UP000886858">
    <property type="component" value="Unassembled WGS sequence"/>
</dbReference>
<dbReference type="InterPro" id="IPR018062">
    <property type="entry name" value="HTH_AraC-typ_CS"/>
</dbReference>
<dbReference type="GO" id="GO:0043565">
    <property type="term" value="F:sequence-specific DNA binding"/>
    <property type="evidence" value="ECO:0007669"/>
    <property type="project" value="InterPro"/>
</dbReference>
<dbReference type="Gene3D" id="1.10.10.60">
    <property type="entry name" value="Homeodomain-like"/>
    <property type="match status" value="2"/>
</dbReference>
<evidence type="ECO:0000256" key="2">
    <source>
        <dbReference type="ARBA" id="ARBA00023125"/>
    </source>
</evidence>
<dbReference type="AlphaFoldDB" id="A0A9D2KZZ6"/>
<dbReference type="PANTHER" id="PTHR43280">
    <property type="entry name" value="ARAC-FAMILY TRANSCRIPTIONAL REGULATOR"/>
    <property type="match status" value="1"/>
</dbReference>
<dbReference type="PANTHER" id="PTHR43280:SF10">
    <property type="entry name" value="REGULATORY PROTEIN POCR"/>
    <property type="match status" value="1"/>
</dbReference>
<dbReference type="SUPFAM" id="SSF46689">
    <property type="entry name" value="Homeodomain-like"/>
    <property type="match status" value="1"/>
</dbReference>
<dbReference type="Pfam" id="PF12833">
    <property type="entry name" value="HTH_18"/>
    <property type="match status" value="1"/>
</dbReference>
<keyword evidence="1" id="KW-0805">Transcription regulation</keyword>
<comment type="caution">
    <text evidence="6">The sequence shown here is derived from an EMBL/GenBank/DDBJ whole genome shotgun (WGS) entry which is preliminary data.</text>
</comment>